<feature type="domain" description="Phosphotyrosine protein phosphatase I" evidence="2">
    <location>
        <begin position="16"/>
        <end position="146"/>
    </location>
</feature>
<keyword evidence="4" id="KW-1185">Reference proteome</keyword>
<accession>A0ABX1Z2J9</accession>
<sequence>MIINKWKGLIIVKKPVRIYFLCIQNRCRSQIAEAFAKHYGKENVIAESAGLEASEIHPLTIAVMKEVGIDISDHASKKIDMKTFLASNVIVKLCENLIERCPVVPFGITNVQWNILDPLVHSDGDIEELHKTRDEIEKKVIDLLKGMNVTL</sequence>
<evidence type="ECO:0000313" key="3">
    <source>
        <dbReference type="EMBL" id="NOU86496.1"/>
    </source>
</evidence>
<dbReference type="Pfam" id="PF01451">
    <property type="entry name" value="LMWPc"/>
    <property type="match status" value="1"/>
</dbReference>
<reference evidence="3 4" key="1">
    <citation type="submission" date="2019-10" db="EMBL/GenBank/DDBJ databases">
        <title>Description of Paenibacillus choica sp. nov.</title>
        <authorList>
            <person name="Carlier A."/>
            <person name="Qi S."/>
        </authorList>
    </citation>
    <scope>NUCLEOTIDE SEQUENCE [LARGE SCALE GENOMIC DNA]</scope>
    <source>
        <strain evidence="3 4">LMG 31460</strain>
    </source>
</reference>
<gene>
    <name evidence="3" type="ORF">GC102_12040</name>
</gene>
<dbReference type="InterPro" id="IPR023485">
    <property type="entry name" value="Ptyr_pPase"/>
</dbReference>
<evidence type="ECO:0000313" key="4">
    <source>
        <dbReference type="Proteomes" id="UP000658690"/>
    </source>
</evidence>
<dbReference type="SMART" id="SM00226">
    <property type="entry name" value="LMWPc"/>
    <property type="match status" value="1"/>
</dbReference>
<dbReference type="PANTHER" id="PTHR43428">
    <property type="entry name" value="ARSENATE REDUCTASE"/>
    <property type="match status" value="1"/>
</dbReference>
<dbReference type="EMBL" id="WHOC01000068">
    <property type="protein sequence ID" value="NOU86496.1"/>
    <property type="molecule type" value="Genomic_DNA"/>
</dbReference>
<organism evidence="3 4">
    <name type="scientific">Paenibacillus germinis</name>
    <dbReference type="NCBI Taxonomy" id="2654979"/>
    <lineage>
        <taxon>Bacteria</taxon>
        <taxon>Bacillati</taxon>
        <taxon>Bacillota</taxon>
        <taxon>Bacilli</taxon>
        <taxon>Bacillales</taxon>
        <taxon>Paenibacillaceae</taxon>
        <taxon>Paenibacillus</taxon>
    </lineage>
</organism>
<dbReference type="Gene3D" id="3.40.50.2300">
    <property type="match status" value="1"/>
</dbReference>
<dbReference type="SUPFAM" id="SSF52788">
    <property type="entry name" value="Phosphotyrosine protein phosphatases I"/>
    <property type="match status" value="1"/>
</dbReference>
<name>A0ABX1Z2J9_9BACL</name>
<keyword evidence="1" id="KW-0059">Arsenical resistance</keyword>
<dbReference type="InterPro" id="IPR036196">
    <property type="entry name" value="Ptyr_pPase_sf"/>
</dbReference>
<dbReference type="CDD" id="cd16345">
    <property type="entry name" value="LMWP_ArsC"/>
    <property type="match status" value="1"/>
</dbReference>
<protein>
    <submittedName>
        <fullName evidence="3">Arsenate reductase (Thioredoxin)</fullName>
    </submittedName>
</protein>
<comment type="caution">
    <text evidence="3">The sequence shown here is derived from an EMBL/GenBank/DDBJ whole genome shotgun (WGS) entry which is preliminary data.</text>
</comment>
<evidence type="ECO:0000256" key="1">
    <source>
        <dbReference type="ARBA" id="ARBA00022849"/>
    </source>
</evidence>
<dbReference type="PANTHER" id="PTHR43428:SF1">
    <property type="entry name" value="ARSENATE REDUCTASE"/>
    <property type="match status" value="1"/>
</dbReference>
<proteinExistence type="predicted"/>
<evidence type="ECO:0000259" key="2">
    <source>
        <dbReference type="SMART" id="SM00226"/>
    </source>
</evidence>
<dbReference type="Proteomes" id="UP000658690">
    <property type="component" value="Unassembled WGS sequence"/>
</dbReference>